<accession>A0ACB8YD31</accession>
<keyword evidence="2" id="KW-1185">Reference proteome</keyword>
<evidence type="ECO:0000313" key="1">
    <source>
        <dbReference type="EMBL" id="KAI3682834.1"/>
    </source>
</evidence>
<dbReference type="Proteomes" id="UP001056120">
    <property type="component" value="Linkage Group LG28"/>
</dbReference>
<gene>
    <name evidence="1" type="ORF">L1987_83137</name>
</gene>
<sequence length="126" mass="13681">MKIKEARSGLILKIDDDDLLICNIKFEGNHLATASFLDHEGNHLAAARPDQPPPPSSTMNATTPPSFPDRSFEGEENQSHVSQIPQERVRLSCLRVLHELAASTTCAEAMVATSVGTTQVQANVFV</sequence>
<dbReference type="EMBL" id="CM042045">
    <property type="protein sequence ID" value="KAI3682834.1"/>
    <property type="molecule type" value="Genomic_DNA"/>
</dbReference>
<proteinExistence type="predicted"/>
<organism evidence="1 2">
    <name type="scientific">Smallanthus sonchifolius</name>
    <dbReference type="NCBI Taxonomy" id="185202"/>
    <lineage>
        <taxon>Eukaryota</taxon>
        <taxon>Viridiplantae</taxon>
        <taxon>Streptophyta</taxon>
        <taxon>Embryophyta</taxon>
        <taxon>Tracheophyta</taxon>
        <taxon>Spermatophyta</taxon>
        <taxon>Magnoliopsida</taxon>
        <taxon>eudicotyledons</taxon>
        <taxon>Gunneridae</taxon>
        <taxon>Pentapetalae</taxon>
        <taxon>asterids</taxon>
        <taxon>campanulids</taxon>
        <taxon>Asterales</taxon>
        <taxon>Asteraceae</taxon>
        <taxon>Asteroideae</taxon>
        <taxon>Heliantheae alliance</taxon>
        <taxon>Millerieae</taxon>
        <taxon>Smallanthus</taxon>
    </lineage>
</organism>
<protein>
    <submittedName>
        <fullName evidence="1">Uncharacterized protein</fullName>
    </submittedName>
</protein>
<reference evidence="2" key="1">
    <citation type="journal article" date="2022" name="Mol. Ecol. Resour.">
        <title>The genomes of chicory, endive, great burdock and yacon provide insights into Asteraceae palaeo-polyploidization history and plant inulin production.</title>
        <authorList>
            <person name="Fan W."/>
            <person name="Wang S."/>
            <person name="Wang H."/>
            <person name="Wang A."/>
            <person name="Jiang F."/>
            <person name="Liu H."/>
            <person name="Zhao H."/>
            <person name="Xu D."/>
            <person name="Zhang Y."/>
        </authorList>
    </citation>
    <scope>NUCLEOTIDE SEQUENCE [LARGE SCALE GENOMIC DNA]</scope>
    <source>
        <strain evidence="2">cv. Yunnan</strain>
    </source>
</reference>
<evidence type="ECO:0000313" key="2">
    <source>
        <dbReference type="Proteomes" id="UP001056120"/>
    </source>
</evidence>
<name>A0ACB8YD31_9ASTR</name>
<reference evidence="1 2" key="2">
    <citation type="journal article" date="2022" name="Mol. Ecol. Resour.">
        <title>The genomes of chicory, endive, great burdock and yacon provide insights into Asteraceae paleo-polyploidization history and plant inulin production.</title>
        <authorList>
            <person name="Fan W."/>
            <person name="Wang S."/>
            <person name="Wang H."/>
            <person name="Wang A."/>
            <person name="Jiang F."/>
            <person name="Liu H."/>
            <person name="Zhao H."/>
            <person name="Xu D."/>
            <person name="Zhang Y."/>
        </authorList>
    </citation>
    <scope>NUCLEOTIDE SEQUENCE [LARGE SCALE GENOMIC DNA]</scope>
    <source>
        <strain evidence="2">cv. Yunnan</strain>
        <tissue evidence="1">Leaves</tissue>
    </source>
</reference>
<comment type="caution">
    <text evidence="1">The sequence shown here is derived from an EMBL/GenBank/DDBJ whole genome shotgun (WGS) entry which is preliminary data.</text>
</comment>